<evidence type="ECO:0000256" key="2">
    <source>
        <dbReference type="SAM" id="SignalP"/>
    </source>
</evidence>
<gene>
    <name evidence="3" type="ORF">ACFPM3_27245</name>
</gene>
<keyword evidence="1" id="KW-0812">Transmembrane</keyword>
<evidence type="ECO:0000256" key="1">
    <source>
        <dbReference type="SAM" id="Phobius"/>
    </source>
</evidence>
<keyword evidence="2" id="KW-0732">Signal</keyword>
<proteinExistence type="predicted"/>
<accession>A0ABV9XMW2</accession>
<dbReference type="Proteomes" id="UP001595829">
    <property type="component" value="Unassembled WGS sequence"/>
</dbReference>
<name>A0ABV9XMW2_9ACTN</name>
<feature type="transmembrane region" description="Helical" evidence="1">
    <location>
        <begin position="56"/>
        <end position="77"/>
    </location>
</feature>
<feature type="signal peptide" evidence="2">
    <location>
        <begin position="1"/>
        <end position="30"/>
    </location>
</feature>
<feature type="chain" id="PRO_5047500543" evidence="2">
    <location>
        <begin position="31"/>
        <end position="86"/>
    </location>
</feature>
<organism evidence="3 4">
    <name type="scientific">Streptomyces coeruleoprunus</name>
    <dbReference type="NCBI Taxonomy" id="285563"/>
    <lineage>
        <taxon>Bacteria</taxon>
        <taxon>Bacillati</taxon>
        <taxon>Actinomycetota</taxon>
        <taxon>Actinomycetes</taxon>
        <taxon>Kitasatosporales</taxon>
        <taxon>Streptomycetaceae</taxon>
        <taxon>Streptomyces</taxon>
    </lineage>
</organism>
<comment type="caution">
    <text evidence="3">The sequence shown here is derived from an EMBL/GenBank/DDBJ whole genome shotgun (WGS) entry which is preliminary data.</text>
</comment>
<dbReference type="RefSeq" id="WP_345689107.1">
    <property type="nucleotide sequence ID" value="NZ_BAABIT010000001.1"/>
</dbReference>
<keyword evidence="4" id="KW-1185">Reference proteome</keyword>
<evidence type="ECO:0000313" key="4">
    <source>
        <dbReference type="Proteomes" id="UP001595829"/>
    </source>
</evidence>
<keyword evidence="1" id="KW-1133">Transmembrane helix</keyword>
<protein>
    <submittedName>
        <fullName evidence="3">Uncharacterized protein</fullName>
    </submittedName>
</protein>
<dbReference type="EMBL" id="JBHSJD010000024">
    <property type="protein sequence ID" value="MFC5025829.1"/>
    <property type="molecule type" value="Genomic_DNA"/>
</dbReference>
<keyword evidence="1" id="KW-0472">Membrane</keyword>
<reference evidence="4" key="1">
    <citation type="journal article" date="2019" name="Int. J. Syst. Evol. Microbiol.">
        <title>The Global Catalogue of Microorganisms (GCM) 10K type strain sequencing project: providing services to taxonomists for standard genome sequencing and annotation.</title>
        <authorList>
            <consortium name="The Broad Institute Genomics Platform"/>
            <consortium name="The Broad Institute Genome Sequencing Center for Infectious Disease"/>
            <person name="Wu L."/>
            <person name="Ma J."/>
        </authorList>
    </citation>
    <scope>NUCLEOTIDE SEQUENCE [LARGE SCALE GENOMIC DNA]</scope>
    <source>
        <strain evidence="4">CGMCC 4.1648</strain>
    </source>
</reference>
<sequence length="86" mass="8281">MTSPRRPGPLRGAAVTVVLGGALLAPAARAIADDLPAPAAASFAAEDVGTARDRTTLLVAAGGVAVTGAAGLGFAMLRRGRTDAGG</sequence>
<evidence type="ECO:0000313" key="3">
    <source>
        <dbReference type="EMBL" id="MFC5025829.1"/>
    </source>
</evidence>